<sequence>MTYSGKEKAVINKSGVKFLSPGLKATVTNVDTGESATYTITGTLRPEELDDGNTLVRATGRNLLSRPNPNPNELYLISGNVTFVVDANGAEVEPFSGPGRVVDVCEELS</sequence>
<dbReference type="EMBL" id="LOMZ01000001">
    <property type="protein sequence ID" value="PLC13219.1"/>
    <property type="molecule type" value="Genomic_DNA"/>
</dbReference>
<evidence type="ECO:0000313" key="2">
    <source>
        <dbReference type="Proteomes" id="UP000234632"/>
    </source>
</evidence>
<reference evidence="1 2" key="1">
    <citation type="submission" date="2015-12" db="EMBL/GenBank/DDBJ databases">
        <authorList>
            <person name="Shamseldin A."/>
            <person name="Moawad H."/>
            <person name="Abd El-Rahim W.M."/>
            <person name="Sadowsky M.J."/>
        </authorList>
    </citation>
    <scope>NUCLEOTIDE SEQUENCE [LARGE SCALE GENOMIC DNA]</scope>
    <source>
        <strain evidence="1 2">S43</strain>
    </source>
</reference>
<proteinExistence type="predicted"/>
<gene>
    <name evidence="1" type="ORF">AUQ48_14620</name>
</gene>
<name>A0A2N4T4R4_9MICC</name>
<protein>
    <submittedName>
        <fullName evidence="1">Uncharacterized protein</fullName>
    </submittedName>
</protein>
<dbReference type="Proteomes" id="UP000234632">
    <property type="component" value="Unassembled WGS sequence"/>
</dbReference>
<accession>A0A2N4T4R4</accession>
<comment type="caution">
    <text evidence="1">The sequence shown here is derived from an EMBL/GenBank/DDBJ whole genome shotgun (WGS) entry which is preliminary data.</text>
</comment>
<organism evidence="1 2">
    <name type="scientific">Kocuria flava</name>
    <dbReference type="NCBI Taxonomy" id="446860"/>
    <lineage>
        <taxon>Bacteria</taxon>
        <taxon>Bacillati</taxon>
        <taxon>Actinomycetota</taxon>
        <taxon>Actinomycetes</taxon>
        <taxon>Micrococcales</taxon>
        <taxon>Micrococcaceae</taxon>
        <taxon>Kocuria</taxon>
    </lineage>
</organism>
<dbReference type="AlphaFoldDB" id="A0A2N4T4R4"/>
<evidence type="ECO:0000313" key="1">
    <source>
        <dbReference type="EMBL" id="PLC13219.1"/>
    </source>
</evidence>